<sequence>MNSVTLDDAASLLAAWPLVLLALVIGSLVGTAFVRAGRPTAVAGAGRAAAEAGRSCRSAGHHYLKDAAGWCCSHCGDEIVHPGHSAHSAHPNRSREAVAV</sequence>
<evidence type="ECO:0000313" key="3">
    <source>
        <dbReference type="Proteomes" id="UP000623461"/>
    </source>
</evidence>
<comment type="caution">
    <text evidence="2">The sequence shown here is derived from an EMBL/GenBank/DDBJ whole genome shotgun (WGS) entry which is preliminary data.</text>
</comment>
<protein>
    <recommendedName>
        <fullName evidence="4">C2H2-type domain-containing protein</fullName>
    </recommendedName>
</protein>
<name>A0ABQ2HPW6_9MICO</name>
<dbReference type="Proteomes" id="UP000623461">
    <property type="component" value="Unassembled WGS sequence"/>
</dbReference>
<evidence type="ECO:0000256" key="1">
    <source>
        <dbReference type="SAM" id="Phobius"/>
    </source>
</evidence>
<evidence type="ECO:0008006" key="4">
    <source>
        <dbReference type="Google" id="ProtNLM"/>
    </source>
</evidence>
<feature type="transmembrane region" description="Helical" evidence="1">
    <location>
        <begin position="12"/>
        <end position="34"/>
    </location>
</feature>
<keyword evidence="1" id="KW-0812">Transmembrane</keyword>
<dbReference type="EMBL" id="BMNZ01000002">
    <property type="protein sequence ID" value="GGM86522.1"/>
    <property type="molecule type" value="Genomic_DNA"/>
</dbReference>
<organism evidence="2 3">
    <name type="scientific">Terrabacter tumescens</name>
    <dbReference type="NCBI Taxonomy" id="60443"/>
    <lineage>
        <taxon>Bacteria</taxon>
        <taxon>Bacillati</taxon>
        <taxon>Actinomycetota</taxon>
        <taxon>Actinomycetes</taxon>
        <taxon>Micrococcales</taxon>
        <taxon>Intrasporangiaceae</taxon>
        <taxon>Terrabacter</taxon>
    </lineage>
</organism>
<proteinExistence type="predicted"/>
<gene>
    <name evidence="2" type="ORF">GCM10009721_09140</name>
</gene>
<evidence type="ECO:0000313" key="2">
    <source>
        <dbReference type="EMBL" id="GGM86522.1"/>
    </source>
</evidence>
<keyword evidence="1" id="KW-1133">Transmembrane helix</keyword>
<keyword evidence="1" id="KW-0472">Membrane</keyword>
<accession>A0ABQ2HPW6</accession>
<keyword evidence="3" id="KW-1185">Reference proteome</keyword>
<dbReference type="RefSeq" id="WP_030197395.1">
    <property type="nucleotide sequence ID" value="NZ_BMNZ01000002.1"/>
</dbReference>
<reference evidence="3" key="1">
    <citation type="journal article" date="2019" name="Int. J. Syst. Evol. Microbiol.">
        <title>The Global Catalogue of Microorganisms (GCM) 10K type strain sequencing project: providing services to taxonomists for standard genome sequencing and annotation.</title>
        <authorList>
            <consortium name="The Broad Institute Genomics Platform"/>
            <consortium name="The Broad Institute Genome Sequencing Center for Infectious Disease"/>
            <person name="Wu L."/>
            <person name="Ma J."/>
        </authorList>
    </citation>
    <scope>NUCLEOTIDE SEQUENCE [LARGE SCALE GENOMIC DNA]</scope>
    <source>
        <strain evidence="3">JCM 1365</strain>
    </source>
</reference>